<comment type="function">
    <text evidence="1">Involved in the biogenesis of the 60S ribosomal subunit.</text>
</comment>
<keyword evidence="6" id="KW-0539">Nucleus</keyword>
<keyword evidence="10" id="KW-1185">Reference proteome</keyword>
<evidence type="ECO:0000256" key="1">
    <source>
        <dbReference type="ARBA" id="ARBA00002889"/>
    </source>
</evidence>
<dbReference type="GO" id="GO:1990904">
    <property type="term" value="C:ribonucleoprotein complex"/>
    <property type="evidence" value="ECO:0007669"/>
    <property type="project" value="UniProtKB-KW"/>
</dbReference>
<dbReference type="EMBL" id="MU004234">
    <property type="protein sequence ID" value="KAF2670012.1"/>
    <property type="molecule type" value="Genomic_DNA"/>
</dbReference>
<comment type="subcellular location">
    <subcellularLocation>
        <location evidence="2">Nucleus</location>
        <location evidence="2">Nucleolus</location>
    </subcellularLocation>
</comment>
<organism evidence="9 10">
    <name type="scientific">Microthyrium microscopicum</name>
    <dbReference type="NCBI Taxonomy" id="703497"/>
    <lineage>
        <taxon>Eukaryota</taxon>
        <taxon>Fungi</taxon>
        <taxon>Dikarya</taxon>
        <taxon>Ascomycota</taxon>
        <taxon>Pezizomycotina</taxon>
        <taxon>Dothideomycetes</taxon>
        <taxon>Dothideomycetes incertae sedis</taxon>
        <taxon>Microthyriales</taxon>
        <taxon>Microthyriaceae</taxon>
        <taxon>Microthyrium</taxon>
    </lineage>
</organism>
<reference evidence="9" key="1">
    <citation type="journal article" date="2020" name="Stud. Mycol.">
        <title>101 Dothideomycetes genomes: a test case for predicting lifestyles and emergence of pathogens.</title>
        <authorList>
            <person name="Haridas S."/>
            <person name="Albert R."/>
            <person name="Binder M."/>
            <person name="Bloem J."/>
            <person name="Labutti K."/>
            <person name="Salamov A."/>
            <person name="Andreopoulos B."/>
            <person name="Baker S."/>
            <person name="Barry K."/>
            <person name="Bills G."/>
            <person name="Bluhm B."/>
            <person name="Cannon C."/>
            <person name="Castanera R."/>
            <person name="Culley D."/>
            <person name="Daum C."/>
            <person name="Ezra D."/>
            <person name="Gonzalez J."/>
            <person name="Henrissat B."/>
            <person name="Kuo A."/>
            <person name="Liang C."/>
            <person name="Lipzen A."/>
            <person name="Lutzoni F."/>
            <person name="Magnuson J."/>
            <person name="Mondo S."/>
            <person name="Nolan M."/>
            <person name="Ohm R."/>
            <person name="Pangilinan J."/>
            <person name="Park H.-J."/>
            <person name="Ramirez L."/>
            <person name="Alfaro M."/>
            <person name="Sun H."/>
            <person name="Tritt A."/>
            <person name="Yoshinaga Y."/>
            <person name="Zwiers L.-H."/>
            <person name="Turgeon B."/>
            <person name="Goodwin S."/>
            <person name="Spatafora J."/>
            <person name="Crous P."/>
            <person name="Grigoriev I."/>
        </authorList>
    </citation>
    <scope>NUCLEOTIDE SEQUENCE</scope>
    <source>
        <strain evidence="9">CBS 115976</strain>
    </source>
</reference>
<evidence type="ECO:0000256" key="4">
    <source>
        <dbReference type="ARBA" id="ARBA00011187"/>
    </source>
</evidence>
<comment type="subunit">
    <text evidence="4">Component of the pre-66S ribosomal particle.</text>
</comment>
<feature type="compositionally biased region" description="Basic residues" evidence="8">
    <location>
        <begin position="1"/>
        <end position="12"/>
    </location>
</feature>
<evidence type="ECO:0000256" key="3">
    <source>
        <dbReference type="ARBA" id="ARBA00008479"/>
    </source>
</evidence>
<dbReference type="PANTHER" id="PTHR13243">
    <property type="entry name" value="HSPC111 PROTEIN-RELATED"/>
    <property type="match status" value="1"/>
</dbReference>
<gene>
    <name evidence="9" type="ORF">BT63DRAFT_227747</name>
</gene>
<evidence type="ECO:0000313" key="10">
    <source>
        <dbReference type="Proteomes" id="UP000799302"/>
    </source>
</evidence>
<evidence type="ECO:0000256" key="8">
    <source>
        <dbReference type="SAM" id="MobiDB-lite"/>
    </source>
</evidence>
<proteinExistence type="inferred from homology"/>
<name>A0A6A6UCX8_9PEZI</name>
<dbReference type="GO" id="GO:0005730">
    <property type="term" value="C:nucleolus"/>
    <property type="evidence" value="ECO:0007669"/>
    <property type="project" value="UniProtKB-SubCell"/>
</dbReference>
<evidence type="ECO:0000256" key="2">
    <source>
        <dbReference type="ARBA" id="ARBA00004604"/>
    </source>
</evidence>
<accession>A0A6A6UCX8</accession>
<feature type="region of interest" description="Disordered" evidence="8">
    <location>
        <begin position="1"/>
        <end position="29"/>
    </location>
</feature>
<evidence type="ECO:0000256" key="5">
    <source>
        <dbReference type="ARBA" id="ARBA00015522"/>
    </source>
</evidence>
<sequence>MGRELQKRKRRSGAQPVRRPPKNDKKILNNPYIRDNWNKKETLTQNYRRLGLVAQLNKRAGGTHKPTALADTPLPTNPFAILPGTTYSTTRIEEVALERDEAGNIIVADTPANPLNDQLNELEEDEENWITPMGHVGTQTKGVARTSVTEALEQMAREGRRKRPRHQSEREEEWVGKLVEKYGEDYAGMFRDRKLNVMQQSQGDLKKRVKKWLVRREMEESD</sequence>
<dbReference type="AlphaFoldDB" id="A0A6A6UCX8"/>
<dbReference type="OrthoDB" id="285729at2759"/>
<dbReference type="Proteomes" id="UP000799302">
    <property type="component" value="Unassembled WGS sequence"/>
</dbReference>
<evidence type="ECO:0000256" key="6">
    <source>
        <dbReference type="ARBA" id="ARBA00023242"/>
    </source>
</evidence>
<comment type="similarity">
    <text evidence="3">Belongs to the NOP16 family.</text>
</comment>
<dbReference type="InterPro" id="IPR019002">
    <property type="entry name" value="Ribosome_biogenesis_Nop16"/>
</dbReference>
<evidence type="ECO:0000313" key="9">
    <source>
        <dbReference type="EMBL" id="KAF2670012.1"/>
    </source>
</evidence>
<protein>
    <recommendedName>
        <fullName evidence="5">Nucleolar protein 16</fullName>
    </recommendedName>
</protein>
<keyword evidence="7" id="KW-0687">Ribonucleoprotein</keyword>
<dbReference type="GO" id="GO:0042273">
    <property type="term" value="P:ribosomal large subunit biogenesis"/>
    <property type="evidence" value="ECO:0007669"/>
    <property type="project" value="TreeGrafter"/>
</dbReference>
<dbReference type="PANTHER" id="PTHR13243:SF1">
    <property type="entry name" value="NUCLEOLAR PROTEIN 16"/>
    <property type="match status" value="1"/>
</dbReference>
<dbReference type="Pfam" id="PF09420">
    <property type="entry name" value="Nop16"/>
    <property type="match status" value="1"/>
</dbReference>
<evidence type="ECO:0000256" key="7">
    <source>
        <dbReference type="ARBA" id="ARBA00023274"/>
    </source>
</evidence>